<dbReference type="PANTHER" id="PTHR31157">
    <property type="entry name" value="SCP DOMAIN-CONTAINING PROTEIN"/>
    <property type="match status" value="1"/>
</dbReference>
<dbReference type="SUPFAM" id="SSF55797">
    <property type="entry name" value="PR-1-like"/>
    <property type="match status" value="1"/>
</dbReference>
<comment type="caution">
    <text evidence="2">The sequence shown here is derived from an EMBL/GenBank/DDBJ whole genome shotgun (WGS) entry which is preliminary data.</text>
</comment>
<dbReference type="AlphaFoldDB" id="A0A1E2UM15"/>
<dbReference type="CDD" id="cd05379">
    <property type="entry name" value="CAP_bacterial"/>
    <property type="match status" value="1"/>
</dbReference>
<evidence type="ECO:0000259" key="1">
    <source>
        <dbReference type="Pfam" id="PF00188"/>
    </source>
</evidence>
<dbReference type="InterPro" id="IPR035940">
    <property type="entry name" value="CAP_sf"/>
</dbReference>
<evidence type="ECO:0000313" key="3">
    <source>
        <dbReference type="Proteomes" id="UP000094849"/>
    </source>
</evidence>
<protein>
    <recommendedName>
        <fullName evidence="1">SCP domain-containing protein</fullName>
    </recommendedName>
</protein>
<dbReference type="OrthoDB" id="68195at2"/>
<gene>
    <name evidence="2" type="ORF">A3196_01795</name>
</gene>
<accession>A0A1E2UM15</accession>
<name>A0A1E2UM15_9GAMM</name>
<dbReference type="PANTHER" id="PTHR31157:SF1">
    <property type="entry name" value="SCP DOMAIN-CONTAINING PROTEIN"/>
    <property type="match status" value="1"/>
</dbReference>
<proteinExistence type="predicted"/>
<dbReference type="Proteomes" id="UP000094849">
    <property type="component" value="Unassembled WGS sequence"/>
</dbReference>
<sequence length="229" mass="25536">MKRPGTYLLLLAILISFSVISNRLISDGIGNLKHQSGFAVYSSQDATSMFGKLPFTSRLARSYEERELHDPAYEADRPAEGSVQAAGPCEVTPHQQEMLQLVNRARARPRDCGGEIHQVAAPLRWNCRLHEAAVVHSQDMIDYDFFDHQGSDGSTVGLRVSRSGYEWRTVGENIAAGYPDNEAVMQNLLSSPTHCGNIMNPKFREFGSAVIATDQAHYENYWTQVFASR</sequence>
<dbReference type="STRING" id="1818881.A3196_01795"/>
<dbReference type="Gene3D" id="3.40.33.10">
    <property type="entry name" value="CAP"/>
    <property type="match status" value="1"/>
</dbReference>
<dbReference type="EMBL" id="LVJZ01000003">
    <property type="protein sequence ID" value="ODB95595.1"/>
    <property type="molecule type" value="Genomic_DNA"/>
</dbReference>
<dbReference type="Pfam" id="PF00188">
    <property type="entry name" value="CAP"/>
    <property type="match status" value="1"/>
</dbReference>
<evidence type="ECO:0000313" key="2">
    <source>
        <dbReference type="EMBL" id="ODB95595.1"/>
    </source>
</evidence>
<dbReference type="InterPro" id="IPR014044">
    <property type="entry name" value="CAP_dom"/>
</dbReference>
<organism evidence="2 3">
    <name type="scientific">Candidatus Thiodiazotropha endoloripes</name>
    <dbReference type="NCBI Taxonomy" id="1818881"/>
    <lineage>
        <taxon>Bacteria</taxon>
        <taxon>Pseudomonadati</taxon>
        <taxon>Pseudomonadota</taxon>
        <taxon>Gammaproteobacteria</taxon>
        <taxon>Chromatiales</taxon>
        <taxon>Sedimenticolaceae</taxon>
        <taxon>Candidatus Thiodiazotropha</taxon>
    </lineage>
</organism>
<reference evidence="2 3" key="1">
    <citation type="submission" date="2016-03" db="EMBL/GenBank/DDBJ databases">
        <title>Chemosynthetic sulphur-oxidizing symbionts of marine invertebrate animals are capable of nitrogen fixation.</title>
        <authorList>
            <person name="Petersen J.M."/>
            <person name="Kemper A."/>
            <person name="Gruber-Vodicka H."/>
            <person name="Cardini U."/>
            <person name="Geest Mvander."/>
            <person name="Kleiner M."/>
            <person name="Bulgheresi S."/>
            <person name="Fussmann M."/>
            <person name="Herbold C."/>
            <person name="Seah B.K.B."/>
            <person name="Antony C.Paul."/>
            <person name="Liu D."/>
            <person name="Belitz A."/>
            <person name="Weber M."/>
        </authorList>
    </citation>
    <scope>NUCLEOTIDE SEQUENCE [LARGE SCALE GENOMIC DNA]</scope>
    <source>
        <strain evidence="2">G_D</strain>
    </source>
</reference>
<keyword evidence="3" id="KW-1185">Reference proteome</keyword>
<feature type="domain" description="SCP" evidence="1">
    <location>
        <begin position="100"/>
        <end position="226"/>
    </location>
</feature>